<evidence type="ECO:0000313" key="2">
    <source>
        <dbReference type="EMBL" id="KAF0922530.1"/>
    </source>
</evidence>
<organism evidence="2 3">
    <name type="scientific">Oryza meyeriana var. granulata</name>
    <dbReference type="NCBI Taxonomy" id="110450"/>
    <lineage>
        <taxon>Eukaryota</taxon>
        <taxon>Viridiplantae</taxon>
        <taxon>Streptophyta</taxon>
        <taxon>Embryophyta</taxon>
        <taxon>Tracheophyta</taxon>
        <taxon>Spermatophyta</taxon>
        <taxon>Magnoliopsida</taxon>
        <taxon>Liliopsida</taxon>
        <taxon>Poales</taxon>
        <taxon>Poaceae</taxon>
        <taxon>BOP clade</taxon>
        <taxon>Oryzoideae</taxon>
        <taxon>Oryzeae</taxon>
        <taxon>Oryzinae</taxon>
        <taxon>Oryza</taxon>
        <taxon>Oryza meyeriana</taxon>
    </lineage>
</organism>
<reference evidence="2 3" key="1">
    <citation type="submission" date="2019-11" db="EMBL/GenBank/DDBJ databases">
        <title>Whole genome sequence of Oryza granulata.</title>
        <authorList>
            <person name="Li W."/>
        </authorList>
    </citation>
    <scope>NUCLEOTIDE SEQUENCE [LARGE SCALE GENOMIC DNA]</scope>
    <source>
        <strain evidence="3">cv. Menghai</strain>
        <tissue evidence="2">Leaf</tissue>
    </source>
</reference>
<accession>A0A6G1ECK7</accession>
<feature type="region of interest" description="Disordered" evidence="1">
    <location>
        <begin position="1"/>
        <end position="59"/>
    </location>
</feature>
<gene>
    <name evidence="2" type="ORF">E2562_037694</name>
</gene>
<name>A0A6G1ECK7_9ORYZ</name>
<sequence>MRSPVGSAEPLRLHTSHRRRACAGPSGGAGAARRGLDLGRGRGTVSGSNPATASADGDRCGCGDWRRTMMKAVREVEAVAIAKGE</sequence>
<protein>
    <submittedName>
        <fullName evidence="2">Uncharacterized protein</fullName>
    </submittedName>
</protein>
<evidence type="ECO:0000313" key="3">
    <source>
        <dbReference type="Proteomes" id="UP000479710"/>
    </source>
</evidence>
<dbReference type="EMBL" id="SPHZ02000004">
    <property type="protein sequence ID" value="KAF0922530.1"/>
    <property type="molecule type" value="Genomic_DNA"/>
</dbReference>
<evidence type="ECO:0000256" key="1">
    <source>
        <dbReference type="SAM" id="MobiDB-lite"/>
    </source>
</evidence>
<keyword evidence="3" id="KW-1185">Reference proteome</keyword>
<proteinExistence type="predicted"/>
<dbReference type="AlphaFoldDB" id="A0A6G1ECK7"/>
<dbReference type="Proteomes" id="UP000479710">
    <property type="component" value="Unassembled WGS sequence"/>
</dbReference>
<comment type="caution">
    <text evidence="2">The sequence shown here is derived from an EMBL/GenBank/DDBJ whole genome shotgun (WGS) entry which is preliminary data.</text>
</comment>